<comment type="caution">
    <text evidence="1">The sequence shown here is derived from an EMBL/GenBank/DDBJ whole genome shotgun (WGS) entry which is preliminary data.</text>
</comment>
<evidence type="ECO:0000313" key="2">
    <source>
        <dbReference type="Proteomes" id="UP000533724"/>
    </source>
</evidence>
<sequence>MIGRGRVNGFEYRHSDHPRMPGRRHFDGCGVDLPRNAWRGKVIELLKRFGLKADHIDRYPHQYSGQTIFRPLPLLP</sequence>
<dbReference type="AlphaFoldDB" id="A0A7W6UH83"/>
<accession>A0A7W6UH83</accession>
<evidence type="ECO:0000313" key="1">
    <source>
        <dbReference type="EMBL" id="MBB4438178.1"/>
    </source>
</evidence>
<organism evidence="1 2">
    <name type="scientific">Rhizobium esperanzae</name>
    <dbReference type="NCBI Taxonomy" id="1967781"/>
    <lineage>
        <taxon>Bacteria</taxon>
        <taxon>Pseudomonadati</taxon>
        <taxon>Pseudomonadota</taxon>
        <taxon>Alphaproteobacteria</taxon>
        <taxon>Hyphomicrobiales</taxon>
        <taxon>Rhizobiaceae</taxon>
        <taxon>Rhizobium/Agrobacterium group</taxon>
        <taxon>Rhizobium</taxon>
    </lineage>
</organism>
<proteinExistence type="predicted"/>
<dbReference type="Proteomes" id="UP000533724">
    <property type="component" value="Unassembled WGS sequence"/>
</dbReference>
<dbReference type="RefSeq" id="WP_184498735.1">
    <property type="nucleotide sequence ID" value="NZ_JACIHI010000002.1"/>
</dbReference>
<reference evidence="1 2" key="1">
    <citation type="submission" date="2020-08" db="EMBL/GenBank/DDBJ databases">
        <title>Genomic Encyclopedia of Type Strains, Phase IV (KMG-V): Genome sequencing to study the core and pangenomes of soil and plant-associated prokaryotes.</title>
        <authorList>
            <person name="Whitman W."/>
        </authorList>
    </citation>
    <scope>NUCLEOTIDE SEQUENCE [LARGE SCALE GENOMIC DNA]</scope>
    <source>
        <strain evidence="1 2">SEMIA 414</strain>
    </source>
</reference>
<dbReference type="EMBL" id="JACIHI010000002">
    <property type="protein sequence ID" value="MBB4438178.1"/>
    <property type="molecule type" value="Genomic_DNA"/>
</dbReference>
<protein>
    <submittedName>
        <fullName evidence="1">ABC-type dipeptide/oligopeptide/nickel transport system ATPase subunit</fullName>
    </submittedName>
</protein>
<gene>
    <name evidence="1" type="ORF">GGE15_001427</name>
</gene>
<name>A0A7W6UH83_9HYPH</name>